<feature type="non-terminal residue" evidence="9">
    <location>
        <position position="1"/>
    </location>
</feature>
<dbReference type="PANTHER" id="PTHR32089:SF112">
    <property type="entry name" value="LYSOZYME-LIKE PROTEIN-RELATED"/>
    <property type="match status" value="1"/>
</dbReference>
<comment type="subcellular location">
    <subcellularLocation>
        <location evidence="1">Cell inner membrane</location>
        <topology evidence="1">Multi-pass membrane protein</topology>
    </subcellularLocation>
</comment>
<dbReference type="EMBL" id="PQAP01000068">
    <property type="protein sequence ID" value="PWB72987.1"/>
    <property type="molecule type" value="Genomic_DNA"/>
</dbReference>
<evidence type="ECO:0008006" key="11">
    <source>
        <dbReference type="Google" id="ProtNLM"/>
    </source>
</evidence>
<dbReference type="AlphaFoldDB" id="A0A855X7Q6"/>
<evidence type="ECO:0000259" key="8">
    <source>
        <dbReference type="PROSITE" id="PS50885"/>
    </source>
</evidence>
<keyword evidence="2" id="KW-0997">Cell inner membrane</keyword>
<dbReference type="GO" id="GO:0005886">
    <property type="term" value="C:plasma membrane"/>
    <property type="evidence" value="ECO:0007669"/>
    <property type="project" value="UniProtKB-SubCell"/>
</dbReference>
<protein>
    <recommendedName>
        <fullName evidence="11">Methyl-accepting chemotaxis protein</fullName>
    </recommendedName>
</protein>
<dbReference type="PROSITE" id="PS50885">
    <property type="entry name" value="HAMP"/>
    <property type="match status" value="1"/>
</dbReference>
<dbReference type="GO" id="GO:0006935">
    <property type="term" value="P:chemotaxis"/>
    <property type="evidence" value="ECO:0007669"/>
    <property type="project" value="InterPro"/>
</dbReference>
<dbReference type="InterPro" id="IPR003660">
    <property type="entry name" value="HAMP_dom"/>
</dbReference>
<dbReference type="PANTHER" id="PTHR32089">
    <property type="entry name" value="METHYL-ACCEPTING CHEMOTAXIS PROTEIN MCPB"/>
    <property type="match status" value="1"/>
</dbReference>
<evidence type="ECO:0000259" key="6">
    <source>
        <dbReference type="PROSITE" id="PS50111"/>
    </source>
</evidence>
<evidence type="ECO:0000256" key="5">
    <source>
        <dbReference type="PROSITE-ProRule" id="PRU00284"/>
    </source>
</evidence>
<dbReference type="InterPro" id="IPR004090">
    <property type="entry name" value="Chemotax_Me-accpt_rcpt"/>
</dbReference>
<sequence>SKDEIGRLYASFRNLIVYMKDLAVVSERIADNDLTVTVVPKSERDVLTSSFRKMALNISAIIQQLKGHINDMACAAVEITSSNEQMSKGARNQASEVTDVSAAMEEISATIVESAKHAAEANEASRNASQIASDGGQLVRNTIAGMQRIANVVRESSTTISRLAQSSEQIGQIVNVINDIADQTNLLALNAAIEAARAGDSGRGFAVVADEIRKLAERTGKATDEIVVMVRGIQKETGDAVSSMKTGIQEVDQGRTLADQAGDSLHMIEEMTRRVMEMIQQMAMASEEQSAAADKITKNVEHISAVTRETAQGAEQSTSAAAELQSRTESLQKMVERFKVPV</sequence>
<keyword evidence="2" id="KW-0472">Membrane</keyword>
<dbReference type="SMART" id="SM00283">
    <property type="entry name" value="MA"/>
    <property type="match status" value="1"/>
</dbReference>
<dbReference type="SUPFAM" id="SSF58104">
    <property type="entry name" value="Methyl-accepting chemotaxis protein (MCP) signaling domain"/>
    <property type="match status" value="1"/>
</dbReference>
<evidence type="ECO:0000256" key="4">
    <source>
        <dbReference type="ARBA" id="ARBA00029447"/>
    </source>
</evidence>
<evidence type="ECO:0000259" key="7">
    <source>
        <dbReference type="PROSITE" id="PS50192"/>
    </source>
</evidence>
<comment type="caution">
    <text evidence="9">The sequence shown here is derived from an EMBL/GenBank/DDBJ whole genome shotgun (WGS) entry which is preliminary data.</text>
</comment>
<dbReference type="CDD" id="cd11386">
    <property type="entry name" value="MCP_signal"/>
    <property type="match status" value="1"/>
</dbReference>
<evidence type="ECO:0000256" key="3">
    <source>
        <dbReference type="ARBA" id="ARBA00023224"/>
    </source>
</evidence>
<proteinExistence type="inferred from homology"/>
<dbReference type="Gene3D" id="1.10.287.950">
    <property type="entry name" value="Methyl-accepting chemotaxis protein"/>
    <property type="match status" value="1"/>
</dbReference>
<evidence type="ECO:0000256" key="1">
    <source>
        <dbReference type="ARBA" id="ARBA00004429"/>
    </source>
</evidence>
<reference evidence="9 10" key="1">
    <citation type="journal article" date="2018" name="ISME J.">
        <title>A methanotrophic archaeon couples anaerobic oxidation of methane to Fe(III) reduction.</title>
        <authorList>
            <person name="Cai C."/>
            <person name="Leu A.O."/>
            <person name="Xie G.J."/>
            <person name="Guo J."/>
            <person name="Feng Y."/>
            <person name="Zhao J.X."/>
            <person name="Tyson G.W."/>
            <person name="Yuan Z."/>
            <person name="Hu S."/>
        </authorList>
    </citation>
    <scope>NUCLEOTIDE SEQUENCE [LARGE SCALE GENOMIC DNA]</scope>
    <source>
        <strain evidence="9">FeB_12</strain>
    </source>
</reference>
<accession>A0A855X7Q6</accession>
<keyword evidence="2" id="KW-1003">Cell membrane</keyword>
<dbReference type="PROSITE" id="PS50192">
    <property type="entry name" value="T_SNARE"/>
    <property type="match status" value="1"/>
</dbReference>
<dbReference type="GO" id="GO:0004888">
    <property type="term" value="F:transmembrane signaling receptor activity"/>
    <property type="evidence" value="ECO:0007669"/>
    <property type="project" value="InterPro"/>
</dbReference>
<evidence type="ECO:0000313" key="10">
    <source>
        <dbReference type="Proteomes" id="UP000250918"/>
    </source>
</evidence>
<keyword evidence="3 5" id="KW-0807">Transducer</keyword>
<organism evidence="9 10">
    <name type="scientific">candidate division GN15 bacterium</name>
    <dbReference type="NCBI Taxonomy" id="2072418"/>
    <lineage>
        <taxon>Bacteria</taxon>
        <taxon>candidate division GN15</taxon>
    </lineage>
</organism>
<dbReference type="Proteomes" id="UP000250918">
    <property type="component" value="Unassembled WGS sequence"/>
</dbReference>
<comment type="similarity">
    <text evidence="4">Belongs to the methyl-accepting chemotaxis (MCP) protein family.</text>
</comment>
<dbReference type="GO" id="GO:0007165">
    <property type="term" value="P:signal transduction"/>
    <property type="evidence" value="ECO:0007669"/>
    <property type="project" value="UniProtKB-KW"/>
</dbReference>
<dbReference type="PRINTS" id="PR00260">
    <property type="entry name" value="CHEMTRNSDUCR"/>
</dbReference>
<dbReference type="PROSITE" id="PS50111">
    <property type="entry name" value="CHEMOTAXIS_TRANSDUC_2"/>
    <property type="match status" value="1"/>
</dbReference>
<dbReference type="Pfam" id="PF00015">
    <property type="entry name" value="MCPsignal"/>
    <property type="match status" value="1"/>
</dbReference>
<feature type="domain" description="Methyl-accepting transducer" evidence="6">
    <location>
        <begin position="68"/>
        <end position="304"/>
    </location>
</feature>
<feature type="domain" description="HAMP" evidence="8">
    <location>
        <begin position="13"/>
        <end position="63"/>
    </location>
</feature>
<dbReference type="FunFam" id="1.10.287.950:FF:000001">
    <property type="entry name" value="Methyl-accepting chemotaxis sensory transducer"/>
    <property type="match status" value="1"/>
</dbReference>
<feature type="domain" description="T-SNARE coiled-coil homology" evidence="7">
    <location>
        <begin position="255"/>
        <end position="317"/>
    </location>
</feature>
<dbReference type="InterPro" id="IPR004089">
    <property type="entry name" value="MCPsignal_dom"/>
</dbReference>
<name>A0A855X7Q6_9BACT</name>
<evidence type="ECO:0000313" key="9">
    <source>
        <dbReference type="EMBL" id="PWB72987.1"/>
    </source>
</evidence>
<gene>
    <name evidence="9" type="ORF">C3F09_05840</name>
</gene>
<dbReference type="InterPro" id="IPR000727">
    <property type="entry name" value="T_SNARE_dom"/>
</dbReference>
<evidence type="ECO:0000256" key="2">
    <source>
        <dbReference type="ARBA" id="ARBA00022519"/>
    </source>
</evidence>